<accession>A0A3B0UK10</accession>
<keyword evidence="1" id="KW-1133">Transmembrane helix</keyword>
<sequence length="332" mass="36158">MSNKSKLAQFDNLIEELEQEAKRPSVLNTTFKNELRGKLLRQYKHPRSSFATVGGWVGTAVALTLLAFAVFSIQQMFSSSSSATTSPAAAPISVTRPAPPIEADVVVETAVLTREALVVGTDGNGLTLRDSPSGKEIGILPEGKQVILVDGVQPVQFNDLLWQQVKVDDQIGWVSQEFLSILEEATTLSSPQATNAVWLLAATQQVRTSINAPITLEITVSYQFNTNEEVTLKPLYAAPNWESQPPGRVPIGGLGDAVVLDGRKGTVSFTFNGNPDEMRQIVGTDQPVLLMQLGYFVEDENGRRELKILAMPTLTQFNIDLNSIGEITFNTQ</sequence>
<feature type="transmembrane region" description="Helical" evidence="1">
    <location>
        <begin position="50"/>
        <end position="71"/>
    </location>
</feature>
<protein>
    <recommendedName>
        <fullName evidence="3">SH3b domain-containing protein</fullName>
    </recommendedName>
</protein>
<evidence type="ECO:0008006" key="3">
    <source>
        <dbReference type="Google" id="ProtNLM"/>
    </source>
</evidence>
<name>A0A3B0UK10_9ZZZZ</name>
<proteinExistence type="predicted"/>
<keyword evidence="1" id="KW-0472">Membrane</keyword>
<evidence type="ECO:0000256" key="1">
    <source>
        <dbReference type="SAM" id="Phobius"/>
    </source>
</evidence>
<dbReference type="AlphaFoldDB" id="A0A3B0UK10"/>
<keyword evidence="1" id="KW-0812">Transmembrane</keyword>
<evidence type="ECO:0000313" key="2">
    <source>
        <dbReference type="EMBL" id="VAW31375.1"/>
    </source>
</evidence>
<dbReference type="EMBL" id="UOEU01000207">
    <property type="protein sequence ID" value="VAW31375.1"/>
    <property type="molecule type" value="Genomic_DNA"/>
</dbReference>
<organism evidence="2">
    <name type="scientific">hydrothermal vent metagenome</name>
    <dbReference type="NCBI Taxonomy" id="652676"/>
    <lineage>
        <taxon>unclassified sequences</taxon>
        <taxon>metagenomes</taxon>
        <taxon>ecological metagenomes</taxon>
    </lineage>
</organism>
<reference evidence="2" key="1">
    <citation type="submission" date="2018-06" db="EMBL/GenBank/DDBJ databases">
        <authorList>
            <person name="Zhirakovskaya E."/>
        </authorList>
    </citation>
    <scope>NUCLEOTIDE SEQUENCE</scope>
</reference>
<dbReference type="Gene3D" id="2.30.30.40">
    <property type="entry name" value="SH3 Domains"/>
    <property type="match status" value="1"/>
</dbReference>
<gene>
    <name evidence="2" type="ORF">MNBD_CHLOROFLEXI01-1528</name>
</gene>